<dbReference type="InterPro" id="IPR011042">
    <property type="entry name" value="6-blade_b-propeller_TolB-like"/>
</dbReference>
<feature type="repeat" description="NHL" evidence="2">
    <location>
        <begin position="170"/>
        <end position="207"/>
    </location>
</feature>
<dbReference type="AlphaFoldDB" id="A0A1A9I819"/>
<protein>
    <recommendedName>
        <fullName evidence="3">Phosphodiester glycosidase domain-containing protein</fullName>
    </recommendedName>
</protein>
<dbReference type="KEGG" id="nia:A8C56_19330"/>
<evidence type="ECO:0000313" key="4">
    <source>
        <dbReference type="EMBL" id="ANH82850.1"/>
    </source>
</evidence>
<keyword evidence="1" id="KW-0677">Repeat</keyword>
<dbReference type="PANTHER" id="PTHR13833">
    <property type="match status" value="1"/>
</dbReference>
<dbReference type="PANTHER" id="PTHR13833:SF71">
    <property type="entry name" value="NHL DOMAIN-CONTAINING PROTEIN"/>
    <property type="match status" value="1"/>
</dbReference>
<dbReference type="InterPro" id="IPR001258">
    <property type="entry name" value="NHL_repeat"/>
</dbReference>
<evidence type="ECO:0000256" key="2">
    <source>
        <dbReference type="PROSITE-ProRule" id="PRU00504"/>
    </source>
</evidence>
<dbReference type="PROSITE" id="PS51125">
    <property type="entry name" value="NHL"/>
    <property type="match status" value="3"/>
</dbReference>
<evidence type="ECO:0000313" key="5">
    <source>
        <dbReference type="Proteomes" id="UP000077667"/>
    </source>
</evidence>
<evidence type="ECO:0000259" key="3">
    <source>
        <dbReference type="Pfam" id="PF09992"/>
    </source>
</evidence>
<dbReference type="Proteomes" id="UP000077667">
    <property type="component" value="Chromosome"/>
</dbReference>
<proteinExistence type="predicted"/>
<dbReference type="Pfam" id="PF09992">
    <property type="entry name" value="NAGPA"/>
    <property type="match status" value="1"/>
</dbReference>
<dbReference type="InterPro" id="IPR018711">
    <property type="entry name" value="NAGPA"/>
</dbReference>
<feature type="domain" description="Phosphodiester glycosidase" evidence="3">
    <location>
        <begin position="478"/>
        <end position="696"/>
    </location>
</feature>
<accession>A0A1A9I819</accession>
<dbReference type="Pfam" id="PF01436">
    <property type="entry name" value="NHL"/>
    <property type="match status" value="4"/>
</dbReference>
<evidence type="ECO:0000256" key="1">
    <source>
        <dbReference type="ARBA" id="ARBA00022737"/>
    </source>
</evidence>
<organism evidence="4 5">
    <name type="scientific">Niabella ginsenosidivorans</name>
    <dbReference type="NCBI Taxonomy" id="1176587"/>
    <lineage>
        <taxon>Bacteria</taxon>
        <taxon>Pseudomonadati</taxon>
        <taxon>Bacteroidota</taxon>
        <taxon>Chitinophagia</taxon>
        <taxon>Chitinophagales</taxon>
        <taxon>Chitinophagaceae</taxon>
        <taxon>Niabella</taxon>
    </lineage>
</organism>
<feature type="repeat" description="NHL" evidence="2">
    <location>
        <begin position="72"/>
        <end position="103"/>
    </location>
</feature>
<sequence>MILLLAVSVMPACKKTFVSNAPQQLSHSDRLPAQTLAGIVAANDSAFNVTAYAGSGTAGTSDGTAGNPQTAQFNAPEGIAFDSHGNLFVADRNNAVIRKITPAGVVSVFAGTPGTAGYANGTGTAAKFDYPIRLAIDGADNIYVADRNNARIRKITPSAVVTTIAGSTAGSGATQFNWPLDVAVTGDGTKIYVADAHNNRIQQITCSNGTYTTSLLAGQTTAGFAGGNGAAAKFNNPSGVAIDRNGNVIVADRGNNCIRKITTAKNVYRLAGIAGTYYDVDAPNGEATFGEPFGVTVANDGCIYVTDIGYHNIRRISNQDLFVSTVAGSGSIGNAIGNYSGFNLPTSIAIDHSGNFYVADCANHNIRKMVPETRVLQITHGWSQTTPYPGITWYKYHGNRFWLPSAFTAGSAPYNKKQNVNVLDIDLSVNHLDFRESDITLGARHKLTDIVGADLSVLAASTGTFATYETEPTPPRSHASYLRVNGTTLWNSDLPSSDKYWPYHSGMFYVASDGSVGIERCDLAQVPFNPATVNRKDMMSGAPLLIENSVPVEITDPGTPWQPTPQKLRIIIAARTAIALPVVNNHVLLICVDGIERKEDGTILNDGSCYTPPLSYYGMTTADLTQFIQQFFHARAALNFDGGGTSAMAMRGYGDNGSHSGYLGIINYPDYDSPCSGLTDNTAYGQQRTVGEAIAVVAN</sequence>
<dbReference type="CDD" id="cd14953">
    <property type="entry name" value="NHL_like_1"/>
    <property type="match status" value="1"/>
</dbReference>
<gene>
    <name evidence="4" type="ORF">A8C56_19330</name>
</gene>
<keyword evidence="5" id="KW-1185">Reference proteome</keyword>
<reference evidence="4 5" key="1">
    <citation type="submission" date="2016-05" db="EMBL/GenBank/DDBJ databases">
        <title>Niabella ginsenosidivorans BS26 whole genome sequencing.</title>
        <authorList>
            <person name="Im W.T."/>
            <person name="Siddiqi M.Z."/>
        </authorList>
    </citation>
    <scope>NUCLEOTIDE SEQUENCE [LARGE SCALE GENOMIC DNA]</scope>
    <source>
        <strain evidence="4 5">BS26</strain>
    </source>
</reference>
<name>A0A1A9I819_9BACT</name>
<dbReference type="SUPFAM" id="SSF101898">
    <property type="entry name" value="NHL repeat"/>
    <property type="match status" value="1"/>
</dbReference>
<dbReference type="EMBL" id="CP015772">
    <property type="protein sequence ID" value="ANH82850.1"/>
    <property type="molecule type" value="Genomic_DNA"/>
</dbReference>
<feature type="repeat" description="NHL" evidence="2">
    <location>
        <begin position="222"/>
        <end position="264"/>
    </location>
</feature>
<dbReference type="Gene3D" id="2.40.10.500">
    <property type="match status" value="1"/>
</dbReference>
<dbReference type="STRING" id="1176587.A8C56_19330"/>
<dbReference type="Gene3D" id="2.120.10.30">
    <property type="entry name" value="TolB, C-terminal domain"/>
    <property type="match status" value="2"/>
</dbReference>